<dbReference type="Gramene" id="GBG66088">
    <property type="protein sequence ID" value="GBG66088"/>
    <property type="gene ID" value="CBR_g55431"/>
</dbReference>
<feature type="transmembrane region" description="Helical" evidence="2">
    <location>
        <begin position="163"/>
        <end position="182"/>
    </location>
</feature>
<dbReference type="EMBL" id="BFEA01000069">
    <property type="protein sequence ID" value="GBG66088.1"/>
    <property type="molecule type" value="Genomic_DNA"/>
</dbReference>
<feature type="compositionally biased region" description="Basic residues" evidence="1">
    <location>
        <begin position="974"/>
        <end position="986"/>
    </location>
</feature>
<organism evidence="3 4">
    <name type="scientific">Chara braunii</name>
    <name type="common">Braun's stonewort</name>
    <dbReference type="NCBI Taxonomy" id="69332"/>
    <lineage>
        <taxon>Eukaryota</taxon>
        <taxon>Viridiplantae</taxon>
        <taxon>Streptophyta</taxon>
        <taxon>Charophyceae</taxon>
        <taxon>Charales</taxon>
        <taxon>Characeae</taxon>
        <taxon>Chara</taxon>
    </lineage>
</organism>
<comment type="caution">
    <text evidence="3">The sequence shown here is derived from an EMBL/GenBank/DDBJ whole genome shotgun (WGS) entry which is preliminary data.</text>
</comment>
<gene>
    <name evidence="3" type="ORF">CBR_g55431</name>
</gene>
<feature type="compositionally biased region" description="Polar residues" evidence="1">
    <location>
        <begin position="1030"/>
        <end position="1048"/>
    </location>
</feature>
<feature type="region of interest" description="Disordered" evidence="1">
    <location>
        <begin position="703"/>
        <end position="727"/>
    </location>
</feature>
<protein>
    <submittedName>
        <fullName evidence="3">Uncharacterized protein</fullName>
    </submittedName>
</protein>
<name>A0A388K7R6_CHABU</name>
<keyword evidence="2" id="KW-1133">Transmembrane helix</keyword>
<reference evidence="3 4" key="1">
    <citation type="journal article" date="2018" name="Cell">
        <title>The Chara Genome: Secondary Complexity and Implications for Plant Terrestrialization.</title>
        <authorList>
            <person name="Nishiyama T."/>
            <person name="Sakayama H."/>
            <person name="Vries J.D."/>
            <person name="Buschmann H."/>
            <person name="Saint-Marcoux D."/>
            <person name="Ullrich K.K."/>
            <person name="Haas F.B."/>
            <person name="Vanderstraeten L."/>
            <person name="Becker D."/>
            <person name="Lang D."/>
            <person name="Vosolsobe S."/>
            <person name="Rombauts S."/>
            <person name="Wilhelmsson P.K.I."/>
            <person name="Janitza P."/>
            <person name="Kern R."/>
            <person name="Heyl A."/>
            <person name="Rumpler F."/>
            <person name="Villalobos L.I.A.C."/>
            <person name="Clay J.M."/>
            <person name="Skokan R."/>
            <person name="Toyoda A."/>
            <person name="Suzuki Y."/>
            <person name="Kagoshima H."/>
            <person name="Schijlen E."/>
            <person name="Tajeshwar N."/>
            <person name="Catarino B."/>
            <person name="Hetherington A.J."/>
            <person name="Saltykova A."/>
            <person name="Bonnot C."/>
            <person name="Breuninger H."/>
            <person name="Symeonidi A."/>
            <person name="Radhakrishnan G.V."/>
            <person name="Van Nieuwerburgh F."/>
            <person name="Deforce D."/>
            <person name="Chang C."/>
            <person name="Karol K.G."/>
            <person name="Hedrich R."/>
            <person name="Ulvskov P."/>
            <person name="Glockner G."/>
            <person name="Delwiche C.F."/>
            <person name="Petrasek J."/>
            <person name="Van de Peer Y."/>
            <person name="Friml J."/>
            <person name="Beilby M."/>
            <person name="Dolan L."/>
            <person name="Kohara Y."/>
            <person name="Sugano S."/>
            <person name="Fujiyama A."/>
            <person name="Delaux P.-M."/>
            <person name="Quint M."/>
            <person name="TheiBen G."/>
            <person name="Hagemann M."/>
            <person name="Harholt J."/>
            <person name="Dunand C."/>
            <person name="Zachgo S."/>
            <person name="Langdale J."/>
            <person name="Maumus F."/>
            <person name="Straeten D.V.D."/>
            <person name="Gould S.B."/>
            <person name="Rensing S.A."/>
        </authorList>
    </citation>
    <scope>NUCLEOTIDE SEQUENCE [LARGE SCALE GENOMIC DNA]</scope>
    <source>
        <strain evidence="3 4">S276</strain>
    </source>
</reference>
<accession>A0A388K7R6</accession>
<feature type="transmembrane region" description="Helical" evidence="2">
    <location>
        <begin position="109"/>
        <end position="131"/>
    </location>
</feature>
<feature type="compositionally biased region" description="Polar residues" evidence="1">
    <location>
        <begin position="1109"/>
        <end position="1118"/>
    </location>
</feature>
<keyword evidence="4" id="KW-1185">Reference proteome</keyword>
<proteinExistence type="predicted"/>
<dbReference type="Proteomes" id="UP000265515">
    <property type="component" value="Unassembled WGS sequence"/>
</dbReference>
<keyword evidence="2" id="KW-0472">Membrane</keyword>
<feature type="compositionally biased region" description="Polar residues" evidence="1">
    <location>
        <begin position="1058"/>
        <end position="1101"/>
    </location>
</feature>
<dbReference type="AlphaFoldDB" id="A0A388K7R6"/>
<sequence>MVYAASPWLKRQVDVYILLETVEAGMGWLLLSVLTIGVGALGQFMTAWIFWTGVAMSVLEGSSKYLRGRIHRFFFHVMSCCQVSTAQGTSYRYKLGTCRMLGGRFRVTFAYVLIIAIVRLLVMGLQLGFGIHMHTRIHDFKKNPDFDEDMGNKRVVESIHCTFYFLVLHSAMVVVLKFFSFFKALLCPLVSWICGTCWKHCCFCGGCWKGGCCGRTYCRGEDDCSSLTRGPLMERVGRTQRAMEMGVTWYVHRHRHRYFTAVEAQANEQECGLQGYWFLSVKDLVKQVGDHLADLADENRYAASKRRGRKVGKELTMALESLLELSREQTACDCGDDSSTRRPATSRTCLRLVVAGTTWTRVLNSCPEDSDDVHLAASILSGFAASLSVLTWQPGQSQEIVQMLEHEDFRCCTRQVLWRLGKLMQRTLRAPAGSAQCQASMIAPHAGSAQGNGILNGEDELKKHTRMLSNAFTTFCSLGWFLDGQFPPIQAVSDGWFQWLQTVWGALTDGSDGIILKTLLDCASRPSDFPRKVVADSMRTLFSLFSRRMIYWHRFDMRHAELPEPFIHISSVKASANLREGLESLVVRCCDEDDPLFSVSVFSKLQLAKMAISQDIRDNDEKVVQVLLLCLSYWRRALGAKELDWLACETVEMLRDVVSSSHNPAEIGRFIADSPGGLECLTLMLQPRFPRIAAIRIDTEQDTSDAPVAPLSGDGRRAPSAEGQVIAASSSSSASKGACRNLFRRVTDASWAGDEQVSIRYSAPAAGLLQDIITTTSGGDRETRDLLNQNFSAFLFSLMQVLMNLTNVKTQGQRSAEAQRCCCGSAGTGKPGKGCAPRWCQHFLARIVLLFLESLGHPAWHPPCPWLETISSVSEGEQDNQMEHLEQNVNILLGARNALRLLNHLIDSRWEKLSEEELDLLRDRLVPLCQVPAPQLHLVLTLPDWNVEIKNTITRLLEDINSCIQDDNGDQLSHNRRQKGKGRGRGKLLPVDGDQTRKSRSMELATKQNVSSAEDTNQGDAADAAPSGRPSLSTDGIDKSMQQASSSGDARDAGPYDENTSAQQSQHGGELGSGSTSAQHSQETSDSTSGVPSTESSTHDASQARRESGSAQDNSCLTRLSPVVSGQADTSDPGDENGKRLPLLA</sequence>
<feature type="compositionally biased region" description="Polar residues" evidence="1">
    <location>
        <begin position="1006"/>
        <end position="1019"/>
    </location>
</feature>
<evidence type="ECO:0000313" key="3">
    <source>
        <dbReference type="EMBL" id="GBG66088.1"/>
    </source>
</evidence>
<feature type="transmembrane region" description="Helical" evidence="2">
    <location>
        <begin position="28"/>
        <end position="51"/>
    </location>
</feature>
<evidence type="ECO:0000256" key="2">
    <source>
        <dbReference type="SAM" id="Phobius"/>
    </source>
</evidence>
<evidence type="ECO:0000313" key="4">
    <source>
        <dbReference type="Proteomes" id="UP000265515"/>
    </source>
</evidence>
<evidence type="ECO:0000256" key="1">
    <source>
        <dbReference type="SAM" id="MobiDB-lite"/>
    </source>
</evidence>
<keyword evidence="2" id="KW-0812">Transmembrane</keyword>
<feature type="region of interest" description="Disordered" evidence="1">
    <location>
        <begin position="964"/>
        <end position="1145"/>
    </location>
</feature>